<dbReference type="EMBL" id="JAHRIO010039997">
    <property type="protein sequence ID" value="MEQ2170476.1"/>
    <property type="molecule type" value="Genomic_DNA"/>
</dbReference>
<dbReference type="InterPro" id="IPR003961">
    <property type="entry name" value="FN3_dom"/>
</dbReference>
<feature type="domain" description="Fibronectin type-III" evidence="1">
    <location>
        <begin position="319"/>
        <end position="406"/>
    </location>
</feature>
<dbReference type="PANTHER" id="PTHR47135:SF3">
    <property type="entry name" value="FIBRONECTIN TYPE-III DOMAIN-CONTAINING PROTEIN"/>
    <property type="match status" value="1"/>
</dbReference>
<evidence type="ECO:0000259" key="1">
    <source>
        <dbReference type="PROSITE" id="PS50853"/>
    </source>
</evidence>
<reference evidence="2 3" key="1">
    <citation type="submission" date="2021-06" db="EMBL/GenBank/DDBJ databases">
        <authorList>
            <person name="Palmer J.M."/>
        </authorList>
    </citation>
    <scope>NUCLEOTIDE SEQUENCE [LARGE SCALE GENOMIC DNA]</scope>
    <source>
        <strain evidence="2 3">GA_2019</strain>
        <tissue evidence="2">Muscle</tissue>
    </source>
</reference>
<name>A0ABV0NGE4_9TELE</name>
<feature type="non-terminal residue" evidence="2">
    <location>
        <position position="577"/>
    </location>
</feature>
<dbReference type="PANTHER" id="PTHR47135">
    <property type="entry name" value="FIBRONECTIN TYPE III DOMAIN-CONTAINING PROTEIN 7"/>
    <property type="match status" value="1"/>
</dbReference>
<evidence type="ECO:0000313" key="2">
    <source>
        <dbReference type="EMBL" id="MEQ2170476.1"/>
    </source>
</evidence>
<sequence>MYQVTIQNLDEPTRKPSVYNVTDTKLDVNGIQPCSNYLITVSSFSKFLLLSEPTNYNYSTNMDYSCTTNSVKVSWSSVIGASSYLATAMGENGTKMECTSKSTTCTIIGLRCGQYYEVNVIPISDNCKNQFNTTSASFQTVPCPPGNLMLLRECTGNVIVFSWNHTSNIDYYMARAVDSKGEVMTCLTEDNSCYFTNTECGRRYYFTVNSFTKGCRSEASASVDVQTAPCIPQNLKTSASCSSDVLVSTWDHAEGALGYVVEAKGNIRNSSYTCKSNSNSCAMEGVLCGDQLTMTITASDAECSSPAHLGPPAETEPCPPSQLTASVNCTDNSAKLTWDSSPNAVSYTGKATSSDGHIVTCEAGLKLGCQLNGLQCGKKYTFTVSASDGDCRTVDSEPVNHTTAPCAVQGVLTKLNCSTNALSITWTPGSIPVNYSATAVAPNGTTLRCFTEDYKCTLGSLQCGYQYNVSVKPISSTCEGQSSVPEIINSVPCVPLNVQSNLECSTNTLQASWKAAAGATSYISTLRGAKGFSASCQTTNQSCAFPDLQCAQSYSFSVVAINDRCNSTNSNNVTAKT</sequence>
<dbReference type="InterPro" id="IPR013783">
    <property type="entry name" value="Ig-like_fold"/>
</dbReference>
<feature type="domain" description="Fibronectin type-III" evidence="1">
    <location>
        <begin position="144"/>
        <end position="230"/>
    </location>
</feature>
<feature type="domain" description="Fibronectin type-III" evidence="1">
    <location>
        <begin position="494"/>
        <end position="577"/>
    </location>
</feature>
<gene>
    <name evidence="2" type="ORF">GOODEAATRI_000589</name>
</gene>
<organism evidence="2 3">
    <name type="scientific">Goodea atripinnis</name>
    <dbReference type="NCBI Taxonomy" id="208336"/>
    <lineage>
        <taxon>Eukaryota</taxon>
        <taxon>Metazoa</taxon>
        <taxon>Chordata</taxon>
        <taxon>Craniata</taxon>
        <taxon>Vertebrata</taxon>
        <taxon>Euteleostomi</taxon>
        <taxon>Actinopterygii</taxon>
        <taxon>Neopterygii</taxon>
        <taxon>Teleostei</taxon>
        <taxon>Neoteleostei</taxon>
        <taxon>Acanthomorphata</taxon>
        <taxon>Ovalentaria</taxon>
        <taxon>Atherinomorphae</taxon>
        <taxon>Cyprinodontiformes</taxon>
        <taxon>Goodeidae</taxon>
        <taxon>Goodea</taxon>
    </lineage>
</organism>
<accession>A0ABV0NGE4</accession>
<dbReference type="SMART" id="SM00060">
    <property type="entry name" value="FN3"/>
    <property type="match status" value="5"/>
</dbReference>
<comment type="caution">
    <text evidence="2">The sequence shown here is derived from an EMBL/GenBank/DDBJ whole genome shotgun (WGS) entry which is preliminary data.</text>
</comment>
<keyword evidence="3" id="KW-1185">Reference proteome</keyword>
<dbReference type="Gene3D" id="2.60.40.10">
    <property type="entry name" value="Immunoglobulins"/>
    <property type="match status" value="4"/>
</dbReference>
<dbReference type="PROSITE" id="PS50853">
    <property type="entry name" value="FN3"/>
    <property type="match status" value="3"/>
</dbReference>
<dbReference type="Proteomes" id="UP001476798">
    <property type="component" value="Unassembled WGS sequence"/>
</dbReference>
<dbReference type="InterPro" id="IPR036116">
    <property type="entry name" value="FN3_sf"/>
</dbReference>
<dbReference type="SUPFAM" id="SSF49265">
    <property type="entry name" value="Fibronectin type III"/>
    <property type="match status" value="5"/>
</dbReference>
<dbReference type="CDD" id="cd00063">
    <property type="entry name" value="FN3"/>
    <property type="match status" value="2"/>
</dbReference>
<evidence type="ECO:0000313" key="3">
    <source>
        <dbReference type="Proteomes" id="UP001476798"/>
    </source>
</evidence>
<proteinExistence type="predicted"/>
<protein>
    <recommendedName>
        <fullName evidence="1">Fibronectin type-III domain-containing protein</fullName>
    </recommendedName>
</protein>